<keyword evidence="1" id="KW-1133">Transmembrane helix</keyword>
<feature type="transmembrane region" description="Helical" evidence="1">
    <location>
        <begin position="36"/>
        <end position="54"/>
    </location>
</feature>
<name>A0AAD4QXG1_9BILA</name>
<evidence type="ECO:0000313" key="3">
    <source>
        <dbReference type="Proteomes" id="UP001201812"/>
    </source>
</evidence>
<proteinExistence type="predicted"/>
<accession>A0AAD4QXG1</accession>
<dbReference type="InterPro" id="IPR019428">
    <property type="entry name" value="7TM_GPCR_serpentine_rcpt_Str"/>
</dbReference>
<dbReference type="Proteomes" id="UP001201812">
    <property type="component" value="Unassembled WGS sequence"/>
</dbReference>
<organism evidence="2 3">
    <name type="scientific">Ditylenchus destructor</name>
    <dbReference type="NCBI Taxonomy" id="166010"/>
    <lineage>
        <taxon>Eukaryota</taxon>
        <taxon>Metazoa</taxon>
        <taxon>Ecdysozoa</taxon>
        <taxon>Nematoda</taxon>
        <taxon>Chromadorea</taxon>
        <taxon>Rhabditida</taxon>
        <taxon>Tylenchina</taxon>
        <taxon>Tylenchomorpha</taxon>
        <taxon>Sphaerularioidea</taxon>
        <taxon>Anguinidae</taxon>
        <taxon>Anguininae</taxon>
        <taxon>Ditylenchus</taxon>
    </lineage>
</organism>
<feature type="transmembrane region" description="Helical" evidence="1">
    <location>
        <begin position="128"/>
        <end position="153"/>
    </location>
</feature>
<protein>
    <submittedName>
        <fullName evidence="2">Serpentine type 7TM GPCR chemoreceptor str domain-containing protein</fullName>
    </submittedName>
</protein>
<feature type="transmembrane region" description="Helical" evidence="1">
    <location>
        <begin position="82"/>
        <end position="108"/>
    </location>
</feature>
<dbReference type="EMBL" id="JAKKPZ010000106">
    <property type="protein sequence ID" value="KAI1702050.1"/>
    <property type="molecule type" value="Genomic_DNA"/>
</dbReference>
<reference evidence="2" key="1">
    <citation type="submission" date="2022-01" db="EMBL/GenBank/DDBJ databases">
        <title>Genome Sequence Resource for Two Populations of Ditylenchus destructor, the Migratory Endoparasitic Phytonematode.</title>
        <authorList>
            <person name="Zhang H."/>
            <person name="Lin R."/>
            <person name="Xie B."/>
        </authorList>
    </citation>
    <scope>NUCLEOTIDE SEQUENCE</scope>
    <source>
        <strain evidence="2">BazhouSP</strain>
    </source>
</reference>
<comment type="caution">
    <text evidence="2">The sequence shown here is derived from an EMBL/GenBank/DDBJ whole genome shotgun (WGS) entry which is preliminary data.</text>
</comment>
<keyword evidence="1" id="KW-0812">Transmembrane</keyword>
<keyword evidence="3" id="KW-1185">Reference proteome</keyword>
<evidence type="ECO:0000313" key="2">
    <source>
        <dbReference type="EMBL" id="KAI1702050.1"/>
    </source>
</evidence>
<dbReference type="AlphaFoldDB" id="A0AAD4QXG1"/>
<sequence length="259" mass="29161">MTVCAQHYSYLYRLVVIKFAEDDGITRKLNNPMGRLLGLLVMFFVAGVITYGAFSISMDPQEIPQHGGATWWCLDVSRNWPWFYTLATLLTMSQLINVIGGIIIVGMIKSMATRLTRETYKIYMQLSVVLLIQCCVPFVSIFIPITCMSLLVPDYQSLSIDEPLLPIQEYTKLLLLMVSLFPLINGLLNIIFIKPYRNFATRLARRVCCCCLKRMGDASPAAIAPNHATTTYNPGAVAEDQAQVSGQEHMMETRRQFVG</sequence>
<dbReference type="Pfam" id="PF10326">
    <property type="entry name" value="7TM_GPCR_Str"/>
    <property type="match status" value="1"/>
</dbReference>
<gene>
    <name evidence="2" type="ORF">DdX_15734</name>
</gene>
<dbReference type="SUPFAM" id="SSF81321">
    <property type="entry name" value="Family A G protein-coupled receptor-like"/>
    <property type="match status" value="1"/>
</dbReference>
<evidence type="ECO:0000256" key="1">
    <source>
        <dbReference type="SAM" id="Phobius"/>
    </source>
</evidence>
<keyword evidence="1" id="KW-0472">Membrane</keyword>
<feature type="transmembrane region" description="Helical" evidence="1">
    <location>
        <begin position="173"/>
        <end position="193"/>
    </location>
</feature>